<feature type="transmembrane region" description="Helical" evidence="1">
    <location>
        <begin position="248"/>
        <end position="264"/>
    </location>
</feature>
<feature type="transmembrane region" description="Helical" evidence="1">
    <location>
        <begin position="97"/>
        <end position="118"/>
    </location>
</feature>
<proteinExistence type="predicted"/>
<evidence type="ECO:0000313" key="2">
    <source>
        <dbReference type="EMBL" id="CAA0093793.1"/>
    </source>
</evidence>
<feature type="transmembrane region" description="Helical" evidence="1">
    <location>
        <begin position="323"/>
        <end position="342"/>
    </location>
</feature>
<protein>
    <recommendedName>
        <fullName evidence="4">O-antigen ligase</fullName>
    </recommendedName>
</protein>
<sequence length="467" mass="51564">MSEAGGSGTGTPTGDRRRAVVTLPRAFVPVAAPVSTERFPGVLTSAALLFALPFFAQSFYYLHELTAPYLLSKAWPLLSLPLSLYAVVRLQLPAKRFYLVFLAYALGFTPFVSMLQLGNGLVDALITTVKIWPLTYYFGLSALLVWLAPSYGRTRGSLVVLGAGTFVLMLALWLLVPTSWYVNDPELGKLFMLETERGYRIYMPMFFGTLFLFYLTRRFMQRPNLLLPLAILLGFVLLFSIYKQRTAIGGMMLVCIYAVGVSLAPRLRLLVAGLFLAVVPLGLAYLVLRDVEGLAQSLGGSLSVRQVSLGLAANFLGDDPWRWLFGVGATTRFGSITLADIFGNSNFYVADLGWFGIVFEYGLVGAVLLAGLYGWGYFTLLRSTRGVEDPMVLALSDYILYMLATSAVYSLVFTPGEFGVVMALAIYLSRARYRQPSTPAPEHRISFTVNRHQIRTRNAAARRQTVA</sequence>
<feature type="transmembrane region" description="Helical" evidence="1">
    <location>
        <begin position="124"/>
        <end position="146"/>
    </location>
</feature>
<dbReference type="RefSeq" id="WP_159598524.1">
    <property type="nucleotide sequence ID" value="NZ_CACSAS010000001.1"/>
</dbReference>
<keyword evidence="1" id="KW-1133">Transmembrane helix</keyword>
<keyword evidence="3" id="KW-1185">Reference proteome</keyword>
<feature type="transmembrane region" description="Helical" evidence="1">
    <location>
        <begin position="42"/>
        <end position="62"/>
    </location>
</feature>
<evidence type="ECO:0008006" key="4">
    <source>
        <dbReference type="Google" id="ProtNLM"/>
    </source>
</evidence>
<gene>
    <name evidence="2" type="ORF">STARVERO_01683</name>
</gene>
<evidence type="ECO:0000256" key="1">
    <source>
        <dbReference type="SAM" id="Phobius"/>
    </source>
</evidence>
<feature type="transmembrane region" description="Helical" evidence="1">
    <location>
        <begin position="398"/>
        <end position="428"/>
    </location>
</feature>
<keyword evidence="1" id="KW-0812">Transmembrane</keyword>
<reference evidence="2 3" key="1">
    <citation type="submission" date="2019-12" db="EMBL/GenBank/DDBJ databases">
        <authorList>
            <person name="Reyes-Prieto M."/>
        </authorList>
    </citation>
    <scope>NUCLEOTIDE SEQUENCE [LARGE SCALE GENOMIC DNA]</scope>
    <source>
        <strain evidence="2">HF14-78462</strain>
    </source>
</reference>
<feature type="transmembrane region" description="Helical" evidence="1">
    <location>
        <begin position="269"/>
        <end position="288"/>
    </location>
</feature>
<organism evidence="2 3">
    <name type="scientific">Starkeya nomas</name>
    <dbReference type="NCBI Taxonomy" id="2666134"/>
    <lineage>
        <taxon>Bacteria</taxon>
        <taxon>Pseudomonadati</taxon>
        <taxon>Pseudomonadota</taxon>
        <taxon>Alphaproteobacteria</taxon>
        <taxon>Hyphomicrobiales</taxon>
        <taxon>Xanthobacteraceae</taxon>
        <taxon>Starkeya</taxon>
    </lineage>
</organism>
<keyword evidence="1" id="KW-0472">Membrane</keyword>
<dbReference type="AlphaFoldDB" id="A0A5S9NT99"/>
<accession>A0A5S9NT99</accession>
<evidence type="ECO:0000313" key="3">
    <source>
        <dbReference type="Proteomes" id="UP000433050"/>
    </source>
</evidence>
<feature type="transmembrane region" description="Helical" evidence="1">
    <location>
        <begin position="199"/>
        <end position="216"/>
    </location>
</feature>
<feature type="transmembrane region" description="Helical" evidence="1">
    <location>
        <begin position="74"/>
        <end position="90"/>
    </location>
</feature>
<name>A0A5S9NT99_9HYPH</name>
<feature type="transmembrane region" description="Helical" evidence="1">
    <location>
        <begin position="158"/>
        <end position="179"/>
    </location>
</feature>
<feature type="transmembrane region" description="Helical" evidence="1">
    <location>
        <begin position="354"/>
        <end position="378"/>
    </location>
</feature>
<feature type="transmembrane region" description="Helical" evidence="1">
    <location>
        <begin position="225"/>
        <end position="242"/>
    </location>
</feature>
<dbReference type="Proteomes" id="UP000433050">
    <property type="component" value="Unassembled WGS sequence"/>
</dbReference>
<dbReference type="EMBL" id="CACSAS010000001">
    <property type="protein sequence ID" value="CAA0093793.1"/>
    <property type="molecule type" value="Genomic_DNA"/>
</dbReference>